<protein>
    <recommendedName>
        <fullName evidence="1">Glycosyltransferase 2-like domain-containing protein</fullName>
    </recommendedName>
</protein>
<evidence type="ECO:0000259" key="1">
    <source>
        <dbReference type="Pfam" id="PF00535"/>
    </source>
</evidence>
<dbReference type="Proteomes" id="UP001519344">
    <property type="component" value="Unassembled WGS sequence"/>
</dbReference>
<keyword evidence="3" id="KW-1185">Reference proteome</keyword>
<dbReference type="Gene3D" id="3.90.550.10">
    <property type="entry name" value="Spore Coat Polysaccharide Biosynthesis Protein SpsA, Chain A"/>
    <property type="match status" value="1"/>
</dbReference>
<comment type="caution">
    <text evidence="2">The sequence shown here is derived from an EMBL/GenBank/DDBJ whole genome shotgun (WGS) entry which is preliminary data.</text>
</comment>
<reference evidence="2 3" key="1">
    <citation type="submission" date="2021-03" db="EMBL/GenBank/DDBJ databases">
        <title>Genomic Encyclopedia of Type Strains, Phase IV (KMG-IV): sequencing the most valuable type-strain genomes for metagenomic binning, comparative biology and taxonomic classification.</title>
        <authorList>
            <person name="Goeker M."/>
        </authorList>
    </citation>
    <scope>NUCLEOTIDE SEQUENCE [LARGE SCALE GENOMIC DNA]</scope>
    <source>
        <strain evidence="2 3">DSM 24950</strain>
    </source>
</reference>
<gene>
    <name evidence="2" type="ORF">J2Z65_006210</name>
</gene>
<proteinExistence type="predicted"/>
<dbReference type="PANTHER" id="PTHR43685:SF2">
    <property type="entry name" value="GLYCOSYLTRANSFERASE 2-LIKE DOMAIN-CONTAINING PROTEIN"/>
    <property type="match status" value="1"/>
</dbReference>
<name>A0ABS4I7P4_9BACL</name>
<dbReference type="InterPro" id="IPR050834">
    <property type="entry name" value="Glycosyltransf_2"/>
</dbReference>
<evidence type="ECO:0000313" key="2">
    <source>
        <dbReference type="EMBL" id="MBP1966949.1"/>
    </source>
</evidence>
<accession>A0ABS4I7P4</accession>
<dbReference type="Pfam" id="PF00535">
    <property type="entry name" value="Glycos_transf_2"/>
    <property type="match status" value="1"/>
</dbReference>
<dbReference type="CDD" id="cd00761">
    <property type="entry name" value="Glyco_tranf_GTA_type"/>
    <property type="match status" value="1"/>
</dbReference>
<dbReference type="RefSeq" id="WP_167068003.1">
    <property type="nucleotide sequence ID" value="NZ_JAAOZR010000094.1"/>
</dbReference>
<sequence length="420" mass="48554">MLVFVLDAASRMNARITQAGLASAVPEWPVIFLTEDTGKQLNKELSAYHDAFFMTIHAGDRFDATFFDELNEQLLRVPDNCAGLFIHPIPKESNSPAQRGKAPAVWRTAAVKQGGTDCFSGKDRLPFESYVMYEKWIQLSGTWEWQHMYSEKWIPCASKPPSWKRSDEEWTLAEPILRCKSLVRHDTIDPLISVVISTYNNAIYLPWAIRSVCAQSNANWELLIVDDGSTDHTREVLRSLEKDSRIRFIENESNQGKAGCLNQALHQIRSGWLLELDADDWLTPDCLELLITHVSMTSSDTALLYGNYYEWYERGTHQLIFSGVRNMPRVFDKQQFLAMGLPLAPRLYRVDALKQIGGWSQKDPSQGRLYEDFEMITRLSKGFPFSHIPRPLYHRRLRRSSITHQNYAQFSNWREWIEKQ</sequence>
<feature type="domain" description="Glycosyltransferase 2-like" evidence="1">
    <location>
        <begin position="193"/>
        <end position="356"/>
    </location>
</feature>
<dbReference type="InterPro" id="IPR029044">
    <property type="entry name" value="Nucleotide-diphossugar_trans"/>
</dbReference>
<organism evidence="2 3">
    <name type="scientific">Paenibacillus aceris</name>
    <dbReference type="NCBI Taxonomy" id="869555"/>
    <lineage>
        <taxon>Bacteria</taxon>
        <taxon>Bacillati</taxon>
        <taxon>Bacillota</taxon>
        <taxon>Bacilli</taxon>
        <taxon>Bacillales</taxon>
        <taxon>Paenibacillaceae</taxon>
        <taxon>Paenibacillus</taxon>
    </lineage>
</organism>
<dbReference type="EMBL" id="JAGGKV010000027">
    <property type="protein sequence ID" value="MBP1966949.1"/>
    <property type="molecule type" value="Genomic_DNA"/>
</dbReference>
<dbReference type="InterPro" id="IPR001173">
    <property type="entry name" value="Glyco_trans_2-like"/>
</dbReference>
<dbReference type="SUPFAM" id="SSF53448">
    <property type="entry name" value="Nucleotide-diphospho-sugar transferases"/>
    <property type="match status" value="1"/>
</dbReference>
<evidence type="ECO:0000313" key="3">
    <source>
        <dbReference type="Proteomes" id="UP001519344"/>
    </source>
</evidence>
<dbReference type="PANTHER" id="PTHR43685">
    <property type="entry name" value="GLYCOSYLTRANSFERASE"/>
    <property type="match status" value="1"/>
</dbReference>